<comment type="caution">
    <text evidence="1">The sequence shown here is derived from an EMBL/GenBank/DDBJ whole genome shotgun (WGS) entry which is preliminary data.</text>
</comment>
<name>A0ACC0DBD0_9PEZI</name>
<sequence length="204" mass="23527">MAPTVILIRHGEALHNIDNDWSLPDPLLTEKGIEQSKALAVELEANFPFVKDECRILVSPLRRTLQTVQHSLQWLRDHGVPVEVRAEWQETTSNPCDIGDDPSVLQDEWPDLDFSSLDPVYPQKIGLYESSEAAYRKRASFARRWLFKRPEKCIVVVTHSGFLKRTVQGPKYKNVEYRTYELVEDSEDVHFKEISRDTASCEKS</sequence>
<reference evidence="1 2" key="1">
    <citation type="journal article" date="2022" name="New Phytol.">
        <title>Ecological generalism drives hyperdiversity of secondary metabolite gene clusters in xylarialean endophytes.</title>
        <authorList>
            <person name="Franco M.E.E."/>
            <person name="Wisecaver J.H."/>
            <person name="Arnold A.E."/>
            <person name="Ju Y.M."/>
            <person name="Slot J.C."/>
            <person name="Ahrendt S."/>
            <person name="Moore L.P."/>
            <person name="Eastman K.E."/>
            <person name="Scott K."/>
            <person name="Konkel Z."/>
            <person name="Mondo S.J."/>
            <person name="Kuo A."/>
            <person name="Hayes R.D."/>
            <person name="Haridas S."/>
            <person name="Andreopoulos B."/>
            <person name="Riley R."/>
            <person name="LaButti K."/>
            <person name="Pangilinan J."/>
            <person name="Lipzen A."/>
            <person name="Amirebrahimi M."/>
            <person name="Yan J."/>
            <person name="Adam C."/>
            <person name="Keymanesh K."/>
            <person name="Ng V."/>
            <person name="Louie K."/>
            <person name="Northen T."/>
            <person name="Drula E."/>
            <person name="Henrissat B."/>
            <person name="Hsieh H.M."/>
            <person name="Youens-Clark K."/>
            <person name="Lutzoni F."/>
            <person name="Miadlikowska J."/>
            <person name="Eastwood D.C."/>
            <person name="Hamelin R.C."/>
            <person name="Grigoriev I.V."/>
            <person name="U'Ren J.M."/>
        </authorList>
    </citation>
    <scope>NUCLEOTIDE SEQUENCE [LARGE SCALE GENOMIC DNA]</scope>
    <source>
        <strain evidence="1 2">ER1909</strain>
    </source>
</reference>
<keyword evidence="2" id="KW-1185">Reference proteome</keyword>
<organism evidence="1 2">
    <name type="scientific">Hypoxylon rubiginosum</name>
    <dbReference type="NCBI Taxonomy" id="110542"/>
    <lineage>
        <taxon>Eukaryota</taxon>
        <taxon>Fungi</taxon>
        <taxon>Dikarya</taxon>
        <taxon>Ascomycota</taxon>
        <taxon>Pezizomycotina</taxon>
        <taxon>Sordariomycetes</taxon>
        <taxon>Xylariomycetidae</taxon>
        <taxon>Xylariales</taxon>
        <taxon>Hypoxylaceae</taxon>
        <taxon>Hypoxylon</taxon>
    </lineage>
</organism>
<proteinExistence type="predicted"/>
<protein>
    <submittedName>
        <fullName evidence="1">Phosphoglycerate mutase-like protein</fullName>
    </submittedName>
</protein>
<dbReference type="Proteomes" id="UP001497680">
    <property type="component" value="Unassembled WGS sequence"/>
</dbReference>
<evidence type="ECO:0000313" key="2">
    <source>
        <dbReference type="Proteomes" id="UP001497680"/>
    </source>
</evidence>
<accession>A0ACC0DBD0</accession>
<dbReference type="EMBL" id="MU394292">
    <property type="protein sequence ID" value="KAI6090062.1"/>
    <property type="molecule type" value="Genomic_DNA"/>
</dbReference>
<gene>
    <name evidence="1" type="ORF">F4821DRAFT_229540</name>
</gene>
<evidence type="ECO:0000313" key="1">
    <source>
        <dbReference type="EMBL" id="KAI6090062.1"/>
    </source>
</evidence>